<feature type="transmembrane region" description="Helical" evidence="1">
    <location>
        <begin position="6"/>
        <end position="28"/>
    </location>
</feature>
<gene>
    <name evidence="3" type="ORF">PQO03_04975</name>
</gene>
<dbReference type="InterPro" id="IPR011453">
    <property type="entry name" value="DUF1559"/>
</dbReference>
<evidence type="ECO:0000313" key="4">
    <source>
        <dbReference type="Proteomes" id="UP001214250"/>
    </source>
</evidence>
<dbReference type="RefSeq" id="WP_274151615.1">
    <property type="nucleotide sequence ID" value="NZ_CP117811.1"/>
</dbReference>
<evidence type="ECO:0000313" key="3">
    <source>
        <dbReference type="EMBL" id="WDE97304.1"/>
    </source>
</evidence>
<keyword evidence="4" id="KW-1185">Reference proteome</keyword>
<evidence type="ECO:0000259" key="2">
    <source>
        <dbReference type="Pfam" id="PF07596"/>
    </source>
</evidence>
<dbReference type="Pfam" id="PF07963">
    <property type="entry name" value="N_methyl"/>
    <property type="match status" value="1"/>
</dbReference>
<accession>A0ABY7VVJ6</accession>
<proteinExistence type="predicted"/>
<dbReference type="PANTHER" id="PTHR30093">
    <property type="entry name" value="GENERAL SECRETION PATHWAY PROTEIN G"/>
    <property type="match status" value="1"/>
</dbReference>
<dbReference type="SUPFAM" id="SSF54523">
    <property type="entry name" value="Pili subunits"/>
    <property type="match status" value="1"/>
</dbReference>
<dbReference type="InterPro" id="IPR045584">
    <property type="entry name" value="Pilin-like"/>
</dbReference>
<dbReference type="NCBIfam" id="TIGR02532">
    <property type="entry name" value="IV_pilin_GFxxxE"/>
    <property type="match status" value="1"/>
</dbReference>
<dbReference type="Gene3D" id="3.30.700.10">
    <property type="entry name" value="Glycoprotein, Type 4 Pilin"/>
    <property type="match status" value="1"/>
</dbReference>
<sequence length="263" mass="29125">MKRKFTLIELLVVMAIIGILASLLLPSLKSSRERSRRAVCKSNLRQVYTAAFMYHDDSGFLPVGGATVLNNTPWDPNGWAQTETYIKDIIPYLSSGDLTNLKRPAVLMCPSNFSDASNATESTTYIYTGNFQDNENWVMFRGLGRQTTSTTWLTGGPRIAVENRKLTAYEDPSQTTVFADINQFVNGGTKIIKVNHSLQGGNIFKNVSEIYLHSAGGNRNTLDGAVKWIKPNQLGYDGVANEDAFPNSSTSRKYGAGSHSFYW</sequence>
<keyword evidence="1" id="KW-0812">Transmembrane</keyword>
<reference evidence="3 4" key="1">
    <citation type="submission" date="2023-02" db="EMBL/GenBank/DDBJ databases">
        <title>Genome sequence of Lentisphaera profundi SAORIC-696.</title>
        <authorList>
            <person name="Kim e."/>
            <person name="Cho J.-C."/>
            <person name="Choi A."/>
            <person name="Kang I."/>
        </authorList>
    </citation>
    <scope>NUCLEOTIDE SEQUENCE [LARGE SCALE GENOMIC DNA]</scope>
    <source>
        <strain evidence="3 4">SAORIC-696</strain>
    </source>
</reference>
<feature type="domain" description="DUF1559" evidence="2">
    <location>
        <begin position="30"/>
        <end position="100"/>
    </location>
</feature>
<keyword evidence="1" id="KW-1133">Transmembrane helix</keyword>
<dbReference type="PANTHER" id="PTHR30093:SF2">
    <property type="entry name" value="TYPE II SECRETION SYSTEM PROTEIN H"/>
    <property type="match status" value="1"/>
</dbReference>
<evidence type="ECO:0000256" key="1">
    <source>
        <dbReference type="SAM" id="Phobius"/>
    </source>
</evidence>
<organism evidence="3 4">
    <name type="scientific">Lentisphaera profundi</name>
    <dbReference type="NCBI Taxonomy" id="1658616"/>
    <lineage>
        <taxon>Bacteria</taxon>
        <taxon>Pseudomonadati</taxon>
        <taxon>Lentisphaerota</taxon>
        <taxon>Lentisphaeria</taxon>
        <taxon>Lentisphaerales</taxon>
        <taxon>Lentisphaeraceae</taxon>
        <taxon>Lentisphaera</taxon>
    </lineage>
</organism>
<dbReference type="EMBL" id="CP117811">
    <property type="protein sequence ID" value="WDE97304.1"/>
    <property type="molecule type" value="Genomic_DNA"/>
</dbReference>
<dbReference type="Pfam" id="PF07596">
    <property type="entry name" value="SBP_bac_10"/>
    <property type="match status" value="1"/>
</dbReference>
<dbReference type="Proteomes" id="UP001214250">
    <property type="component" value="Chromosome 1"/>
</dbReference>
<keyword evidence="1" id="KW-0472">Membrane</keyword>
<dbReference type="InterPro" id="IPR012902">
    <property type="entry name" value="N_methyl_site"/>
</dbReference>
<name>A0ABY7VVJ6_9BACT</name>
<protein>
    <submittedName>
        <fullName evidence="3">DUF1559 domain-containing protein</fullName>
    </submittedName>
</protein>